<accession>A0A2X0VMD6</accession>
<dbReference type="Proteomes" id="UP000250086">
    <property type="component" value="Unassembled WGS sequence"/>
</dbReference>
<protein>
    <submittedName>
        <fullName evidence="1">Transposase and inactivated derivatives</fullName>
    </submittedName>
</protein>
<proteinExistence type="predicted"/>
<dbReference type="AlphaFoldDB" id="A0A2X0VMD6"/>
<dbReference type="InterPro" id="IPR051354">
    <property type="entry name" value="Transposase_27_IS1"/>
</dbReference>
<reference evidence="1 2" key="1">
    <citation type="submission" date="2018-06" db="EMBL/GenBank/DDBJ databases">
        <authorList>
            <consortium name="Pathogen Informatics"/>
            <person name="Doyle S."/>
        </authorList>
    </citation>
    <scope>NUCLEOTIDE SEQUENCE [LARGE SCALE GENOMIC DNA]</scope>
    <source>
        <strain evidence="1 2">NCTC13093</strain>
    </source>
</reference>
<gene>
    <name evidence="1" type="ORF">NCTC13093_00246</name>
</gene>
<sequence>MSDQISILRQMFKSLSIDEQRQLLESLNHKTSDVNASRSLKSIILKNHPNTKADRCCCPHCQSNKVVKNGNVRGIQRFICKDCKKTFSYSTNTILYKSNKPIETWKKFCECMINKFSLRKTAEICEINLHTAFNWRHKILDALQNMQDDITLKGVVETDEAFFRLSFKGTKKENFELPRESRHRGHSNSVRGISNEQVCVPCMVNHEGMSIGRISNLGKPKVSDLEKVINSRVEQGSIFVTDSLKGYQKVAV</sequence>
<evidence type="ECO:0000313" key="2">
    <source>
        <dbReference type="Proteomes" id="UP000250086"/>
    </source>
</evidence>
<keyword evidence="2" id="KW-1185">Reference proteome</keyword>
<evidence type="ECO:0000313" key="1">
    <source>
        <dbReference type="EMBL" id="SPT68900.1"/>
    </source>
</evidence>
<dbReference type="PANTHER" id="PTHR33293:SF1">
    <property type="entry name" value="INSERTION ELEMENT IS1 1 PROTEIN INSB-RELATED"/>
    <property type="match status" value="1"/>
</dbReference>
<organism evidence="1 2">
    <name type="scientific">Anaerobiospirillum thomasii</name>
    <dbReference type="NCBI Taxonomy" id="179995"/>
    <lineage>
        <taxon>Bacteria</taxon>
        <taxon>Pseudomonadati</taxon>
        <taxon>Pseudomonadota</taxon>
        <taxon>Gammaproteobacteria</taxon>
        <taxon>Aeromonadales</taxon>
        <taxon>Succinivibrionaceae</taxon>
        <taxon>Anaerobiospirillum</taxon>
    </lineage>
</organism>
<dbReference type="EMBL" id="UAPV01000001">
    <property type="protein sequence ID" value="SPT68900.1"/>
    <property type="molecule type" value="Genomic_DNA"/>
</dbReference>
<dbReference type="NCBIfam" id="NF033547">
    <property type="entry name" value="transpos_IS1595"/>
    <property type="match status" value="1"/>
</dbReference>
<name>A0A2X0VMD6_9GAMM</name>
<dbReference type="PANTHER" id="PTHR33293">
    <property type="entry name" value="INSERTION ELEMENT IS1 1 PROTEIN INSB-RELATED"/>
    <property type="match status" value="1"/>
</dbReference>